<feature type="signal peptide" evidence="3">
    <location>
        <begin position="1"/>
        <end position="29"/>
    </location>
</feature>
<protein>
    <submittedName>
        <fullName evidence="4">Curlin</fullName>
    </submittedName>
</protein>
<dbReference type="RefSeq" id="WP_261615255.1">
    <property type="nucleotide sequence ID" value="NZ_JALIDZ010000003.1"/>
</dbReference>
<feature type="chain" id="PRO_5043834769" evidence="3">
    <location>
        <begin position="30"/>
        <end position="138"/>
    </location>
</feature>
<gene>
    <name evidence="4" type="ORF">MUB46_07425</name>
</gene>
<keyword evidence="2 3" id="KW-0732">Signal</keyword>
<dbReference type="EMBL" id="JALIDZ010000003">
    <property type="protein sequence ID" value="MCT8971681.1"/>
    <property type="molecule type" value="Genomic_DNA"/>
</dbReference>
<dbReference type="Pfam" id="PF07012">
    <property type="entry name" value="Curlin_rpt"/>
    <property type="match status" value="1"/>
</dbReference>
<evidence type="ECO:0000256" key="2">
    <source>
        <dbReference type="ARBA" id="ARBA00022729"/>
    </source>
</evidence>
<dbReference type="Proteomes" id="UP001320898">
    <property type="component" value="Unassembled WGS sequence"/>
</dbReference>
<keyword evidence="5" id="KW-1185">Reference proteome</keyword>
<accession>A0AAW5QUF9</accession>
<evidence type="ECO:0000256" key="3">
    <source>
        <dbReference type="SAM" id="SignalP"/>
    </source>
</evidence>
<dbReference type="InterPro" id="IPR009742">
    <property type="entry name" value="Curlin_rpt"/>
</dbReference>
<organism evidence="4 5">
    <name type="scientific">Microbaculum marinisediminis</name>
    <dbReference type="NCBI Taxonomy" id="2931392"/>
    <lineage>
        <taxon>Bacteria</taxon>
        <taxon>Pseudomonadati</taxon>
        <taxon>Pseudomonadota</taxon>
        <taxon>Alphaproteobacteria</taxon>
        <taxon>Hyphomicrobiales</taxon>
        <taxon>Tepidamorphaceae</taxon>
        <taxon>Microbaculum</taxon>
    </lineage>
</organism>
<dbReference type="GO" id="GO:0009289">
    <property type="term" value="C:pilus"/>
    <property type="evidence" value="ECO:0007669"/>
    <property type="project" value="InterPro"/>
</dbReference>
<sequence>MTRTTRSLTIATFLAAALGAAALATPAAAGGQVALTFNAQTPQQAQAMKMGLGLYAFANGLKSGGTIIQNGFGNMAGLAQTGAGNFGLVHQEGNGHTGTLTQTGNGNAHGLFQFGENSDGHVTQTGNGQAGATVVLGW</sequence>
<evidence type="ECO:0000256" key="1">
    <source>
        <dbReference type="ARBA" id="ARBA00009766"/>
    </source>
</evidence>
<reference evidence="4 5" key="1">
    <citation type="submission" date="2022-04" db="EMBL/GenBank/DDBJ databases">
        <authorList>
            <person name="Ye Y.-Q."/>
            <person name="Du Z.-J."/>
        </authorList>
    </citation>
    <scope>NUCLEOTIDE SEQUENCE [LARGE SCALE GENOMIC DNA]</scope>
    <source>
        <strain evidence="4 5">A6E488</strain>
    </source>
</reference>
<comment type="caution">
    <text evidence="4">The sequence shown here is derived from an EMBL/GenBank/DDBJ whole genome shotgun (WGS) entry which is preliminary data.</text>
</comment>
<name>A0AAW5QUF9_9HYPH</name>
<dbReference type="GO" id="GO:0007155">
    <property type="term" value="P:cell adhesion"/>
    <property type="evidence" value="ECO:0007669"/>
    <property type="project" value="InterPro"/>
</dbReference>
<dbReference type="AlphaFoldDB" id="A0AAW5QUF9"/>
<comment type="similarity">
    <text evidence="1">Belongs to the CsgA/CsgB family.</text>
</comment>
<evidence type="ECO:0000313" key="4">
    <source>
        <dbReference type="EMBL" id="MCT8971681.1"/>
    </source>
</evidence>
<evidence type="ECO:0000313" key="5">
    <source>
        <dbReference type="Proteomes" id="UP001320898"/>
    </source>
</evidence>
<proteinExistence type="inferred from homology"/>